<reference evidence="1 2" key="1">
    <citation type="submission" date="2015-08" db="EMBL/GenBank/DDBJ databases">
        <title>Next Generation Sequencing and Analysis of the Genome of Puccinia sorghi L Schw, the Causal Agent of Maize Common Rust.</title>
        <authorList>
            <person name="Rochi L."/>
            <person name="Burguener G."/>
            <person name="Darino M."/>
            <person name="Turjanski A."/>
            <person name="Kreff E."/>
            <person name="Dieguez M.J."/>
            <person name="Sacco F."/>
        </authorList>
    </citation>
    <scope>NUCLEOTIDE SEQUENCE [LARGE SCALE GENOMIC DNA]</scope>
    <source>
        <strain evidence="1 2">RO10H11247</strain>
    </source>
</reference>
<sequence>MRTEITYDTQFASFAQEAFKSCLSKVTIEANKKKLQSILQLCAATRQSLQQIVADIYCSCVKNSKVSSEGLTFVNPENPAQLTSLIGFLSLGRQVNSSPDDTTTSQLISSIPGSSVLSLARPDKCHCLSESEIIPVYGVPPQFTHFNNDNTPMNRTRVEMQGTMNGFLGHSMIPFDDHHTCILIEFLQIHHWTYFKRSTMVELLGMGFAPGPAHLLIDGVPFFEHVLKTTPEDPSLGDL</sequence>
<keyword evidence="2" id="KW-1185">Reference proteome</keyword>
<evidence type="ECO:0000313" key="2">
    <source>
        <dbReference type="Proteomes" id="UP000037035"/>
    </source>
</evidence>
<name>A0A0L6V7W8_9BASI</name>
<protein>
    <submittedName>
        <fullName evidence="1">Uncharacterized protein</fullName>
    </submittedName>
</protein>
<dbReference type="AlphaFoldDB" id="A0A0L6V7W8"/>
<comment type="caution">
    <text evidence="1">The sequence shown here is derived from an EMBL/GenBank/DDBJ whole genome shotgun (WGS) entry which is preliminary data.</text>
</comment>
<dbReference type="VEuPathDB" id="FungiDB:VP01_2304g1"/>
<proteinExistence type="predicted"/>
<accession>A0A0L6V7W8</accession>
<dbReference type="Proteomes" id="UP000037035">
    <property type="component" value="Unassembled WGS sequence"/>
</dbReference>
<evidence type="ECO:0000313" key="1">
    <source>
        <dbReference type="EMBL" id="KNZ56838.1"/>
    </source>
</evidence>
<dbReference type="EMBL" id="LAVV01007175">
    <property type="protein sequence ID" value="KNZ56838.1"/>
    <property type="molecule type" value="Genomic_DNA"/>
</dbReference>
<organism evidence="1 2">
    <name type="scientific">Puccinia sorghi</name>
    <dbReference type="NCBI Taxonomy" id="27349"/>
    <lineage>
        <taxon>Eukaryota</taxon>
        <taxon>Fungi</taxon>
        <taxon>Dikarya</taxon>
        <taxon>Basidiomycota</taxon>
        <taxon>Pucciniomycotina</taxon>
        <taxon>Pucciniomycetes</taxon>
        <taxon>Pucciniales</taxon>
        <taxon>Pucciniaceae</taxon>
        <taxon>Puccinia</taxon>
    </lineage>
</organism>
<gene>
    <name evidence="1" type="ORF">VP01_2304g1</name>
</gene>